<proteinExistence type="predicted"/>
<dbReference type="AlphaFoldDB" id="A0AAD6G788"/>
<dbReference type="RefSeq" id="XP_056770392.1">
    <property type="nucleotide sequence ID" value="XM_056906285.1"/>
</dbReference>
<reference evidence="1" key="2">
    <citation type="journal article" date="2023" name="IMA Fungus">
        <title>Comparative genomic study of the Penicillium genus elucidates a diverse pangenome and 15 lateral gene transfer events.</title>
        <authorList>
            <person name="Petersen C."/>
            <person name="Sorensen T."/>
            <person name="Nielsen M.R."/>
            <person name="Sondergaard T.E."/>
            <person name="Sorensen J.L."/>
            <person name="Fitzpatrick D.A."/>
            <person name="Frisvad J.C."/>
            <person name="Nielsen K.L."/>
        </authorList>
    </citation>
    <scope>NUCLEOTIDE SEQUENCE</scope>
    <source>
        <strain evidence="1">IBT 16125</strain>
    </source>
</reference>
<organism evidence="1 2">
    <name type="scientific">Penicillium daleae</name>
    <dbReference type="NCBI Taxonomy" id="63821"/>
    <lineage>
        <taxon>Eukaryota</taxon>
        <taxon>Fungi</taxon>
        <taxon>Dikarya</taxon>
        <taxon>Ascomycota</taxon>
        <taxon>Pezizomycotina</taxon>
        <taxon>Eurotiomycetes</taxon>
        <taxon>Eurotiomycetidae</taxon>
        <taxon>Eurotiales</taxon>
        <taxon>Aspergillaceae</taxon>
        <taxon>Penicillium</taxon>
    </lineage>
</organism>
<comment type="caution">
    <text evidence="1">The sequence shown here is derived from an EMBL/GenBank/DDBJ whole genome shotgun (WGS) entry which is preliminary data.</text>
</comment>
<gene>
    <name evidence="1" type="ORF">N7458_002902</name>
</gene>
<name>A0AAD6G788_9EURO</name>
<dbReference type="Proteomes" id="UP001213681">
    <property type="component" value="Unassembled WGS sequence"/>
</dbReference>
<evidence type="ECO:0000313" key="1">
    <source>
        <dbReference type="EMBL" id="KAJ5461350.1"/>
    </source>
</evidence>
<protein>
    <submittedName>
        <fullName evidence="1">Phospholipase C</fullName>
    </submittedName>
</protein>
<dbReference type="GeneID" id="81596528"/>
<dbReference type="EMBL" id="JAPVEA010000002">
    <property type="protein sequence ID" value="KAJ5461350.1"/>
    <property type="molecule type" value="Genomic_DNA"/>
</dbReference>
<accession>A0AAD6G788</accession>
<keyword evidence="2" id="KW-1185">Reference proteome</keyword>
<reference evidence="1" key="1">
    <citation type="submission" date="2022-12" db="EMBL/GenBank/DDBJ databases">
        <authorList>
            <person name="Petersen C."/>
        </authorList>
    </citation>
    <scope>NUCLEOTIDE SEQUENCE</scope>
    <source>
        <strain evidence="1">IBT 16125</strain>
    </source>
</reference>
<sequence length="69" mass="8067">MLFANRGTFRNHSFNNIAGYVDDHPDFNNLRKVDYENKYTNPNWACGESLWKAALPHSNRSGASRRLYF</sequence>
<evidence type="ECO:0000313" key="2">
    <source>
        <dbReference type="Proteomes" id="UP001213681"/>
    </source>
</evidence>